<evidence type="ECO:0000313" key="2">
    <source>
        <dbReference type="Proteomes" id="UP000464674"/>
    </source>
</evidence>
<accession>A0A857FPD4</accession>
<organism evidence="1 2">
    <name type="scientific">Komagataeibacter xylinus</name>
    <name type="common">Gluconacetobacter xylinus</name>
    <dbReference type="NCBI Taxonomy" id="28448"/>
    <lineage>
        <taxon>Bacteria</taxon>
        <taxon>Pseudomonadati</taxon>
        <taxon>Pseudomonadota</taxon>
        <taxon>Alphaproteobacteria</taxon>
        <taxon>Acetobacterales</taxon>
        <taxon>Acetobacteraceae</taxon>
        <taxon>Komagataeibacter</taxon>
    </lineage>
</organism>
<dbReference type="AlphaFoldDB" id="A0A857FPD4"/>
<gene>
    <name evidence="1" type="ORF">FMA36_11555</name>
</gene>
<sequence length="82" mass="8824">MQAFYAALPESGAALTINDRATIALLLRHDVIPVWTWGNFDDPEPVVEAWVCSPDGSPAIAFLKKGNTLMHNITVALHGPVA</sequence>
<evidence type="ECO:0000313" key="1">
    <source>
        <dbReference type="EMBL" id="QHC36042.1"/>
    </source>
</evidence>
<dbReference type="Proteomes" id="UP000464674">
    <property type="component" value="Chromosome"/>
</dbReference>
<dbReference type="EMBL" id="CP041348">
    <property type="protein sequence ID" value="QHC36042.1"/>
    <property type="molecule type" value="Genomic_DNA"/>
</dbReference>
<dbReference type="RefSeq" id="WP_159262410.1">
    <property type="nucleotide sequence ID" value="NZ_CP041348.1"/>
</dbReference>
<reference evidence="1 2" key="1">
    <citation type="journal article" date="2020" name="Carbohydr. Polym.">
        <title>Characterization and optimization of production of bacterial cellulose from strain CGMCC 17276 based on whole-genome analysis.</title>
        <authorList>
            <person name="Lu T."/>
            <person name="Gao H."/>
            <person name="Liao B."/>
            <person name="Wu J."/>
            <person name="Zhang W."/>
            <person name="Huang J."/>
            <person name="Liu M."/>
            <person name="Huang J."/>
            <person name="Chang Z."/>
            <person name="Jin M."/>
            <person name="Yi Z."/>
            <person name="Jiang D."/>
        </authorList>
    </citation>
    <scope>NUCLEOTIDE SEQUENCE [LARGE SCALE GENOMIC DNA]</scope>
    <source>
        <strain evidence="1 2">CGMCC 17276</strain>
    </source>
</reference>
<protein>
    <submittedName>
        <fullName evidence="1">Uncharacterized protein</fullName>
    </submittedName>
</protein>
<proteinExistence type="predicted"/>
<name>A0A857FPD4_KOMXY</name>